<dbReference type="AlphaFoldDB" id="A0A972F726"/>
<keyword evidence="1" id="KW-0560">Oxidoreductase</keyword>
<dbReference type="GO" id="GO:0016903">
    <property type="term" value="F:oxidoreductase activity, acting on the aldehyde or oxo group of donors"/>
    <property type="evidence" value="ECO:0007669"/>
    <property type="project" value="InterPro"/>
</dbReference>
<dbReference type="NCBIfam" id="NF009589">
    <property type="entry name" value="PRK13030.1"/>
    <property type="match status" value="1"/>
</dbReference>
<accession>A0A972F726</accession>
<comment type="caution">
    <text evidence="5">The sequence shown here is derived from an EMBL/GenBank/DDBJ whole genome shotgun (WGS) entry which is preliminary data.</text>
</comment>
<dbReference type="SUPFAM" id="SSF53323">
    <property type="entry name" value="Pyruvate-ferredoxin oxidoreductase, PFOR, domain III"/>
    <property type="match status" value="1"/>
</dbReference>
<dbReference type="PANTHER" id="PTHR48084:SF3">
    <property type="entry name" value="SUBUNIT OF PYRUVATE:FLAVODOXIN OXIDOREDUCTASE"/>
    <property type="match status" value="1"/>
</dbReference>
<protein>
    <submittedName>
        <fullName evidence="5">Indolepyruvate ferredoxin oxidoreductase family protein</fullName>
    </submittedName>
</protein>
<feature type="domain" description="Pyruvate/ketoisovalerate oxidoreductase catalytic" evidence="3">
    <location>
        <begin position="748"/>
        <end position="938"/>
    </location>
</feature>
<organism evidence="5 6">
    <name type="scientific">Azoarcus taiwanensis</name>
    <dbReference type="NCBI Taxonomy" id="666964"/>
    <lineage>
        <taxon>Bacteria</taxon>
        <taxon>Pseudomonadati</taxon>
        <taxon>Pseudomonadota</taxon>
        <taxon>Betaproteobacteria</taxon>
        <taxon>Rhodocyclales</taxon>
        <taxon>Zoogloeaceae</taxon>
        <taxon>Azoarcus</taxon>
    </lineage>
</organism>
<evidence type="ECO:0000313" key="6">
    <source>
        <dbReference type="Proteomes" id="UP000599523"/>
    </source>
</evidence>
<proteinExistence type="predicted"/>
<evidence type="ECO:0000256" key="1">
    <source>
        <dbReference type="ARBA" id="ARBA00023002"/>
    </source>
</evidence>
<dbReference type="Gene3D" id="3.40.920.10">
    <property type="entry name" value="Pyruvate-ferredoxin oxidoreductase, PFOR, domain III"/>
    <property type="match status" value="1"/>
</dbReference>
<dbReference type="Proteomes" id="UP000599523">
    <property type="component" value="Unassembled WGS sequence"/>
</dbReference>
<dbReference type="EMBL" id="WTVM01000018">
    <property type="protein sequence ID" value="NMG02285.1"/>
    <property type="molecule type" value="Genomic_DNA"/>
</dbReference>
<evidence type="ECO:0000259" key="3">
    <source>
        <dbReference type="Pfam" id="PF01558"/>
    </source>
</evidence>
<dbReference type="RefSeq" id="WP_168987074.1">
    <property type="nucleotide sequence ID" value="NZ_CAWPHM010000099.1"/>
</dbReference>
<dbReference type="PANTHER" id="PTHR48084">
    <property type="entry name" value="2-OXOGLUTARATE OXIDOREDUCTASE SUBUNIT KORB-RELATED"/>
    <property type="match status" value="1"/>
</dbReference>
<dbReference type="InterPro" id="IPR051457">
    <property type="entry name" value="2-oxoacid:Fd_oxidoreductase"/>
</dbReference>
<dbReference type="Gene3D" id="3.40.50.970">
    <property type="match status" value="1"/>
</dbReference>
<feature type="compositionally biased region" description="Basic and acidic residues" evidence="2">
    <location>
        <begin position="1167"/>
        <end position="1177"/>
    </location>
</feature>
<reference evidence="5" key="1">
    <citation type="submission" date="2019-12" db="EMBL/GenBank/DDBJ databases">
        <title>Comparative genomics gives insights into the taxonomy of the Azoarcus-Aromatoleum group and reveals separate origins of nif in the plant-associated Azoarcus and non-plant-associated Aromatoleum sub-groups.</title>
        <authorList>
            <person name="Lafos M."/>
            <person name="Maluk M."/>
            <person name="Batista M."/>
            <person name="Junghare M."/>
            <person name="Carmona M."/>
            <person name="Faoro H."/>
            <person name="Cruz L.M."/>
            <person name="Battistoni F."/>
            <person name="De Souza E."/>
            <person name="Pedrosa F."/>
            <person name="Chen W.-M."/>
            <person name="Poole P.S."/>
            <person name="Dixon R.A."/>
            <person name="James E.K."/>
        </authorList>
    </citation>
    <scope>NUCLEOTIDE SEQUENCE</scope>
    <source>
        <strain evidence="5">NSC3</strain>
    </source>
</reference>
<name>A0A972F726_9RHOO</name>
<dbReference type="InterPro" id="IPR046667">
    <property type="entry name" value="DUF6537"/>
</dbReference>
<dbReference type="InterPro" id="IPR029061">
    <property type="entry name" value="THDP-binding"/>
</dbReference>
<dbReference type="NCBIfam" id="NF009588">
    <property type="entry name" value="PRK13029.1"/>
    <property type="match status" value="1"/>
</dbReference>
<dbReference type="InterPro" id="IPR019752">
    <property type="entry name" value="Pyrv/ketoisovalerate_OxRed_cat"/>
</dbReference>
<dbReference type="InterPro" id="IPR002869">
    <property type="entry name" value="Pyrv_flavodox_OxRed_cen"/>
</dbReference>
<sequence>MSDSVAKTAEAPAAVSLEDKYLVSGRVFLSGYQALVRLLMIQRERDRAEGLDTAGFVSGYRGSPLGGLDQTLWKAREHLADHDIVFQPGVNEDLAATAVWGSQQVNLSPQARHEGVFAMWYGKGPGVDRCGDVFRHGNAAGSSRHGGVLVVAGDDHAAKSSTLPHQTDHFFKSMMMPVLAPAGVQEYIDLGVHGYALSRYSGCWVAFKALADTVETSASVDVDPQRVEVVIPNDFALPKGGLNLRWPDPPLVQERRLLHYKLYAALAYCRANRLNRIVIDSPQPRLGIITSGKSYLDVRQAFDDLGIDDALAAEIGIRLYKVGMVWPLEADGVRHFAEGLDEILVVEEKRQLLEYQLKEELYNWREDVRPRVVGKFDEKGEWARIIQVDGTVDHGQWLLPAAGELTPAMIARVIAERVGRFFTSETIKDRLAFLEAKEEALAQRTIAIDRVPTFCSGCPHNTSTHVPEGSRALAGIGCHYMVTWMPERRTGTFTQMGGEGVPWVGQAPFTSEQHIFANLGDGTYFHSGLLAIRQAVSAGVNITYKILFNDAVAMTGGQPVDGILTVPRIVQQLQAEGVSNIVVVTDGTERHYGPADIPHIPIRHRDELDAIQRDLRASPGVTALIYDQTCAAEKRRRRKRGLFPDPARRVFINEAVCEGCGDCGRVSNCMSILPVETEFGRKRQIDQSSCNKDYSCLNGFCPSFVTIEGGTVRKGQALAADESMFDDLPMPELPATRQPFGILVTGVGGTGVVTIGALIGMAAHLDGKGVTVLDMTGLAQKGGSVFSHIRLADDPQDLHAVRIAAGEADAVIGGDVVVTASTDALAKMAAGRTRVVVNCAETPTSEFTRNPDWQFPLDRMLSGIREAVASDGSATGLDTLDAQHLATRLMGDAITTNLFLLGFAWQRGMVPVSHDALMRAIELNGVAIETNRKAFLWGRRAAHRLEAVERFASPAEVVSIKVHSLDETIERRVAALTAYQDERYAVRYRNLVEKVREAELRVTGDPRSTRLGTAVARNLFRLMAYKDEYEVGRLFSDPAFWKQLEDVFDGDYEVRFHLAPPFLSRPDPLTGRIPKRVYGPWMRRVFGLLARMKHLRGTRWDIFGRTDERRMERALIAQYENDIAELLEGLSFLRLPLAVDIATWPDAVRGFGPIKLRSHQRAEQSRQKLLERWREDTTPAAGAGRRSA</sequence>
<evidence type="ECO:0000259" key="4">
    <source>
        <dbReference type="Pfam" id="PF20169"/>
    </source>
</evidence>
<dbReference type="InterPro" id="IPR002880">
    <property type="entry name" value="Pyrv_Fd/Flavodoxin_OxRdtase_N"/>
</dbReference>
<dbReference type="InterPro" id="IPR009014">
    <property type="entry name" value="Transketo_C/PFOR_II"/>
</dbReference>
<dbReference type="SUPFAM" id="SSF52922">
    <property type="entry name" value="TK C-terminal domain-like"/>
    <property type="match status" value="1"/>
</dbReference>
<dbReference type="SUPFAM" id="SSF52518">
    <property type="entry name" value="Thiamin diphosphate-binding fold (THDP-binding)"/>
    <property type="match status" value="2"/>
</dbReference>
<dbReference type="Pfam" id="PF20169">
    <property type="entry name" value="DUF6537"/>
    <property type="match status" value="1"/>
</dbReference>
<keyword evidence="6" id="KW-1185">Reference proteome</keyword>
<feature type="region of interest" description="Disordered" evidence="2">
    <location>
        <begin position="1167"/>
        <end position="1188"/>
    </location>
</feature>
<feature type="domain" description="DUF6537" evidence="4">
    <location>
        <begin position="965"/>
        <end position="1166"/>
    </location>
</feature>
<dbReference type="CDD" id="cd02008">
    <property type="entry name" value="TPP_IOR_alpha"/>
    <property type="match status" value="1"/>
</dbReference>
<dbReference type="CDD" id="cd07034">
    <property type="entry name" value="TPP_PYR_PFOR_IOR-alpha_like"/>
    <property type="match status" value="1"/>
</dbReference>
<evidence type="ECO:0000256" key="2">
    <source>
        <dbReference type="SAM" id="MobiDB-lite"/>
    </source>
</evidence>
<gene>
    <name evidence="5" type="ORF">GPA21_04790</name>
</gene>
<evidence type="ECO:0000313" key="5">
    <source>
        <dbReference type="EMBL" id="NMG02285.1"/>
    </source>
</evidence>
<dbReference type="Pfam" id="PF01558">
    <property type="entry name" value="POR"/>
    <property type="match status" value="1"/>
</dbReference>